<evidence type="ECO:0000256" key="4">
    <source>
        <dbReference type="ARBA" id="ARBA00022679"/>
    </source>
</evidence>
<dbReference type="InterPro" id="IPR004358">
    <property type="entry name" value="Sig_transdc_His_kin-like_C"/>
</dbReference>
<evidence type="ECO:0000256" key="7">
    <source>
        <dbReference type="ARBA" id="ARBA00024867"/>
    </source>
</evidence>
<dbReference type="SUPFAM" id="SSF52172">
    <property type="entry name" value="CheY-like"/>
    <property type="match status" value="1"/>
</dbReference>
<feature type="domain" description="Histidine kinase" evidence="9">
    <location>
        <begin position="174"/>
        <end position="397"/>
    </location>
</feature>
<keyword evidence="5" id="KW-0418">Kinase</keyword>
<accession>A0ABS8FN66</accession>
<dbReference type="Proteomes" id="UP001198495">
    <property type="component" value="Unassembled WGS sequence"/>
</dbReference>
<dbReference type="Pfam" id="PF00072">
    <property type="entry name" value="Response_reg"/>
    <property type="match status" value="1"/>
</dbReference>
<sequence>MGDFEMDKNGDFKESSKDKLNRAIASMCDEWLLIEEIDLEADTFEILHDNLQKQGIPVPRNCSYSQQNFEMQELVAPEYQEYRYNFGVRDNLRKLLKQSDTAECEYIVCTGENVWRRDVFKVVEWKDEEPKILNWFHMNIDSKKSAELKQRQAIRDAYLQSEQAYAIKNMYLKRLNEELQMPINMIVGNASVARTFVTNPERVTACIEEISLSAKAIFRMVRQMINTDAIQQGTTLLQMQQTSVENLWRNTLDIVKPSMRLRRHTMHLDMAQLYHRNVIGDVEKMQQILLNLLQNAIDYTPYQGEIFCGIKEKPMDETTGYFEFYVQDNGVGMSEEFRKIMFEPFAREHSDRIERVEGSGLGLMIVQNLVRLLDGEIEVETKTGHGTKITVGMKLRYGTESKDAEGEIQYFDWSDWESARERKTMFSGQHVLVVDDNDITASIEEQILTERGLVVDRAINGEDAICMFERSPAHYYDLILMDMGLPFMDGYATTMGIRQLREDGRTVPVIALSSRLYADDEFHGEEYGMKARLQKPVSARKLMEAVREYI</sequence>
<evidence type="ECO:0000256" key="2">
    <source>
        <dbReference type="ARBA" id="ARBA00012438"/>
    </source>
</evidence>
<name>A0ABS8FN66_9FIRM</name>
<gene>
    <name evidence="11" type="ORF">LKD28_06320</name>
</gene>
<dbReference type="Gene3D" id="3.40.50.2300">
    <property type="match status" value="1"/>
</dbReference>
<comment type="function">
    <text evidence="7">May play the central regulatory role in sporulation. It may be an element of the effector pathway responsible for the activation of sporulation genes in response to nutritional stress. Spo0A may act in concert with spo0H (a sigma factor) to control the expression of some genes that are critical to the sporulation process.</text>
</comment>
<dbReference type="EMBL" id="JAJEQT010000003">
    <property type="protein sequence ID" value="MCC2218650.1"/>
    <property type="molecule type" value="Genomic_DNA"/>
</dbReference>
<keyword evidence="12" id="KW-1185">Reference proteome</keyword>
<feature type="modified residue" description="4-aspartylphosphate" evidence="8">
    <location>
        <position position="482"/>
    </location>
</feature>
<dbReference type="InterPro" id="IPR003594">
    <property type="entry name" value="HATPase_dom"/>
</dbReference>
<dbReference type="InterPro" id="IPR011006">
    <property type="entry name" value="CheY-like_superfamily"/>
</dbReference>
<evidence type="ECO:0000256" key="8">
    <source>
        <dbReference type="PROSITE-ProRule" id="PRU00169"/>
    </source>
</evidence>
<keyword evidence="4" id="KW-0808">Transferase</keyword>
<dbReference type="InterPro" id="IPR005467">
    <property type="entry name" value="His_kinase_dom"/>
</dbReference>
<dbReference type="RefSeq" id="WP_117780011.1">
    <property type="nucleotide sequence ID" value="NZ_JAJEQT010000003.1"/>
</dbReference>
<evidence type="ECO:0000256" key="5">
    <source>
        <dbReference type="ARBA" id="ARBA00022777"/>
    </source>
</evidence>
<proteinExistence type="predicted"/>
<dbReference type="Pfam" id="PF02518">
    <property type="entry name" value="HATPase_c"/>
    <property type="match status" value="1"/>
</dbReference>
<dbReference type="CDD" id="cd17546">
    <property type="entry name" value="REC_hyHK_CKI1_RcsC-like"/>
    <property type="match status" value="1"/>
</dbReference>
<evidence type="ECO:0000259" key="9">
    <source>
        <dbReference type="PROSITE" id="PS50109"/>
    </source>
</evidence>
<reference evidence="11 12" key="1">
    <citation type="submission" date="2021-10" db="EMBL/GenBank/DDBJ databases">
        <title>Anaerobic single-cell dispensing facilitates the cultivation of human gut bacteria.</title>
        <authorList>
            <person name="Afrizal A."/>
        </authorList>
    </citation>
    <scope>NUCLEOTIDE SEQUENCE [LARGE SCALE GENOMIC DNA]</scope>
    <source>
        <strain evidence="11 12">CLA-AA-H212</strain>
    </source>
</reference>
<comment type="catalytic activity">
    <reaction evidence="1">
        <text>ATP + protein L-histidine = ADP + protein N-phospho-L-histidine.</text>
        <dbReference type="EC" id="2.7.13.3"/>
    </reaction>
</comment>
<evidence type="ECO:0000313" key="11">
    <source>
        <dbReference type="EMBL" id="MCC2218650.1"/>
    </source>
</evidence>
<dbReference type="PRINTS" id="PR00344">
    <property type="entry name" value="BCTRLSENSOR"/>
</dbReference>
<dbReference type="SMART" id="SM00387">
    <property type="entry name" value="HATPase_c"/>
    <property type="match status" value="1"/>
</dbReference>
<evidence type="ECO:0000259" key="10">
    <source>
        <dbReference type="PROSITE" id="PS50110"/>
    </source>
</evidence>
<dbReference type="EC" id="2.7.13.3" evidence="2"/>
<dbReference type="SMART" id="SM00448">
    <property type="entry name" value="REC"/>
    <property type="match status" value="1"/>
</dbReference>
<dbReference type="PROSITE" id="PS50110">
    <property type="entry name" value="RESPONSE_REGULATORY"/>
    <property type="match status" value="1"/>
</dbReference>
<dbReference type="PROSITE" id="PS50109">
    <property type="entry name" value="HIS_KIN"/>
    <property type="match status" value="1"/>
</dbReference>
<dbReference type="PANTHER" id="PTHR43047">
    <property type="entry name" value="TWO-COMPONENT HISTIDINE PROTEIN KINASE"/>
    <property type="match status" value="1"/>
</dbReference>
<keyword evidence="8" id="KW-0597">Phosphoprotein</keyword>
<evidence type="ECO:0000256" key="3">
    <source>
        <dbReference type="ARBA" id="ARBA00018672"/>
    </source>
</evidence>
<protein>
    <recommendedName>
        <fullName evidence="3">Stage 0 sporulation protein A homolog</fullName>
        <ecNumber evidence="2">2.7.13.3</ecNumber>
    </recommendedName>
</protein>
<dbReference type="SUPFAM" id="SSF55874">
    <property type="entry name" value="ATPase domain of HSP90 chaperone/DNA topoisomerase II/histidine kinase"/>
    <property type="match status" value="1"/>
</dbReference>
<evidence type="ECO:0000256" key="1">
    <source>
        <dbReference type="ARBA" id="ARBA00000085"/>
    </source>
</evidence>
<dbReference type="Gene3D" id="3.30.565.10">
    <property type="entry name" value="Histidine kinase-like ATPase, C-terminal domain"/>
    <property type="match status" value="1"/>
</dbReference>
<evidence type="ECO:0000313" key="12">
    <source>
        <dbReference type="Proteomes" id="UP001198495"/>
    </source>
</evidence>
<keyword evidence="6" id="KW-0902">Two-component regulatory system</keyword>
<dbReference type="InterPro" id="IPR036890">
    <property type="entry name" value="HATPase_C_sf"/>
</dbReference>
<evidence type="ECO:0000256" key="6">
    <source>
        <dbReference type="ARBA" id="ARBA00023012"/>
    </source>
</evidence>
<organism evidence="11 12">
    <name type="scientific">Coprococcus hominis</name>
    <name type="common">ex Arizal et al. 2022</name>
    <dbReference type="NCBI Taxonomy" id="2881262"/>
    <lineage>
        <taxon>Bacteria</taxon>
        <taxon>Bacillati</taxon>
        <taxon>Bacillota</taxon>
        <taxon>Clostridia</taxon>
        <taxon>Lachnospirales</taxon>
        <taxon>Lachnospiraceae</taxon>
        <taxon>Coprococcus</taxon>
    </lineage>
</organism>
<dbReference type="PANTHER" id="PTHR43047:SF62">
    <property type="entry name" value="SENSOR HISTIDINE KINASE DPIB"/>
    <property type="match status" value="1"/>
</dbReference>
<dbReference type="InterPro" id="IPR001789">
    <property type="entry name" value="Sig_transdc_resp-reg_receiver"/>
</dbReference>
<comment type="caution">
    <text evidence="11">The sequence shown here is derived from an EMBL/GenBank/DDBJ whole genome shotgun (WGS) entry which is preliminary data.</text>
</comment>
<feature type="domain" description="Response regulatory" evidence="10">
    <location>
        <begin position="430"/>
        <end position="550"/>
    </location>
</feature>